<dbReference type="Gene3D" id="3.20.20.100">
    <property type="entry name" value="NADP-dependent oxidoreductase domain"/>
    <property type="match status" value="1"/>
</dbReference>
<dbReference type="InterPro" id="IPR023210">
    <property type="entry name" value="NADP_OxRdtase_dom"/>
</dbReference>
<dbReference type="InterPro" id="IPR050523">
    <property type="entry name" value="AKR_Detox_Biosynth"/>
</dbReference>
<dbReference type="RefSeq" id="WP_152021987.1">
    <property type="nucleotide sequence ID" value="NZ_AP019860.1"/>
</dbReference>
<evidence type="ECO:0000313" key="2">
    <source>
        <dbReference type="EMBL" id="BBM83684.1"/>
    </source>
</evidence>
<dbReference type="PRINTS" id="PR00069">
    <property type="entry name" value="ALDKETRDTASE"/>
</dbReference>
<gene>
    <name evidence="2" type="ORF">UABAM_02037</name>
</gene>
<dbReference type="KEGG" id="uam:UABAM_02037"/>
<proteinExistence type="predicted"/>
<name>A0A5S9IL28_UABAM</name>
<accession>A0A5S9IL28</accession>
<dbReference type="CDD" id="cd19092">
    <property type="entry name" value="AKR_BsYcsN_EcYdhF-like"/>
    <property type="match status" value="1"/>
</dbReference>
<dbReference type="SUPFAM" id="SSF51430">
    <property type="entry name" value="NAD(P)-linked oxidoreductase"/>
    <property type="match status" value="1"/>
</dbReference>
<dbReference type="PANTHER" id="PTHR43364:SF1">
    <property type="entry name" value="OXIDOREDUCTASE YDHF"/>
    <property type="match status" value="1"/>
</dbReference>
<dbReference type="EMBL" id="AP019860">
    <property type="protein sequence ID" value="BBM83684.1"/>
    <property type="molecule type" value="Genomic_DNA"/>
</dbReference>
<dbReference type="Proteomes" id="UP000326354">
    <property type="component" value="Chromosome"/>
</dbReference>
<dbReference type="PANTHER" id="PTHR43364">
    <property type="entry name" value="NADH-SPECIFIC METHYLGLYOXAL REDUCTASE-RELATED"/>
    <property type="match status" value="1"/>
</dbReference>
<keyword evidence="3" id="KW-1185">Reference proteome</keyword>
<dbReference type="InterPro" id="IPR020471">
    <property type="entry name" value="AKR"/>
</dbReference>
<feature type="domain" description="NADP-dependent oxidoreductase" evidence="1">
    <location>
        <begin position="15"/>
        <end position="306"/>
    </location>
</feature>
<reference evidence="2 3" key="1">
    <citation type="submission" date="2019-08" db="EMBL/GenBank/DDBJ databases">
        <title>Complete genome sequence of Candidatus Uab amorphum.</title>
        <authorList>
            <person name="Shiratori T."/>
            <person name="Suzuki S."/>
            <person name="Kakizawa Y."/>
            <person name="Ishida K."/>
        </authorList>
    </citation>
    <scope>NUCLEOTIDE SEQUENCE [LARGE SCALE GENOMIC DNA]</scope>
    <source>
        <strain evidence="2 3">SRT547</strain>
    </source>
</reference>
<evidence type="ECO:0000313" key="3">
    <source>
        <dbReference type="Proteomes" id="UP000326354"/>
    </source>
</evidence>
<organism evidence="2 3">
    <name type="scientific">Uabimicrobium amorphum</name>
    <dbReference type="NCBI Taxonomy" id="2596890"/>
    <lineage>
        <taxon>Bacteria</taxon>
        <taxon>Pseudomonadati</taxon>
        <taxon>Planctomycetota</taxon>
        <taxon>Candidatus Uabimicrobiia</taxon>
        <taxon>Candidatus Uabimicrobiales</taxon>
        <taxon>Candidatus Uabimicrobiaceae</taxon>
        <taxon>Candidatus Uabimicrobium</taxon>
    </lineage>
</organism>
<dbReference type="InterPro" id="IPR036812">
    <property type="entry name" value="NAD(P)_OxRdtase_dom_sf"/>
</dbReference>
<evidence type="ECO:0000259" key="1">
    <source>
        <dbReference type="Pfam" id="PF00248"/>
    </source>
</evidence>
<dbReference type="OrthoDB" id="9773828at2"/>
<dbReference type="GO" id="GO:0016491">
    <property type="term" value="F:oxidoreductase activity"/>
    <property type="evidence" value="ECO:0007669"/>
    <property type="project" value="InterPro"/>
</dbReference>
<sequence>MKQQKINNTPYEASRIVYGCMGIGGGWDHDALSSAAQENAIHALEAALASGINVFDHADIYCFGKSEQAFAKLIQDKPDLREKIIIQSKCGIRIANEHHVGHYDFSREHIVSSVEESLKRLQVDHLDILLLHRPDILVEGEEVAAAFAELRSSGKVRFFGVSNHTPMQIEYLRKHLDMPIVVNQIQLNVLHSDVFNSGIAGNCSVESTGCTGLVEYCRFHEITLQAWGPLAAGRIFEHNTNEPLVDAVQKVLYKLAEKYNTNPAAIAIAWILKHPAQIQAVIGSCNPERIHNACDAAHFELTRCEWYELFIAGRGEALP</sequence>
<protein>
    <submittedName>
        <fullName evidence="2">Aldo/keto reductase</fullName>
    </submittedName>
</protein>
<dbReference type="Pfam" id="PF00248">
    <property type="entry name" value="Aldo_ket_red"/>
    <property type="match status" value="1"/>
</dbReference>
<dbReference type="AlphaFoldDB" id="A0A5S9IL28"/>
<dbReference type="GO" id="GO:0005829">
    <property type="term" value="C:cytosol"/>
    <property type="evidence" value="ECO:0007669"/>
    <property type="project" value="TreeGrafter"/>
</dbReference>